<feature type="transmembrane region" description="Helical" evidence="6">
    <location>
        <begin position="85"/>
        <end position="102"/>
    </location>
</feature>
<dbReference type="CDD" id="cd01949">
    <property type="entry name" value="GGDEF"/>
    <property type="match status" value="1"/>
</dbReference>
<dbReference type="Pfam" id="PF05231">
    <property type="entry name" value="MASE1"/>
    <property type="match status" value="1"/>
</dbReference>
<keyword evidence="2" id="KW-1003">Cell membrane</keyword>
<dbReference type="InterPro" id="IPR007895">
    <property type="entry name" value="MASE1"/>
</dbReference>
<comment type="caution">
    <text evidence="8">The sequence shown here is derived from an EMBL/GenBank/DDBJ whole genome shotgun (WGS) entry which is preliminary data.</text>
</comment>
<proteinExistence type="predicted"/>
<evidence type="ECO:0000313" key="8">
    <source>
        <dbReference type="EMBL" id="MBM9460219.1"/>
    </source>
</evidence>
<dbReference type="PANTHER" id="PTHR46663:SF3">
    <property type="entry name" value="SLL0267 PROTEIN"/>
    <property type="match status" value="1"/>
</dbReference>
<dbReference type="InterPro" id="IPR052163">
    <property type="entry name" value="DGC-Regulatory_Protein"/>
</dbReference>
<evidence type="ECO:0000313" key="9">
    <source>
        <dbReference type="Proteomes" id="UP000663791"/>
    </source>
</evidence>
<feature type="domain" description="GGDEF" evidence="7">
    <location>
        <begin position="332"/>
        <end position="468"/>
    </location>
</feature>
<feature type="transmembrane region" description="Helical" evidence="6">
    <location>
        <begin position="63"/>
        <end position="79"/>
    </location>
</feature>
<evidence type="ECO:0000256" key="6">
    <source>
        <dbReference type="SAM" id="Phobius"/>
    </source>
</evidence>
<comment type="subcellular location">
    <subcellularLocation>
        <location evidence="1">Cell membrane</location>
        <topology evidence="1">Multi-pass membrane protein</topology>
    </subcellularLocation>
</comment>
<dbReference type="EMBL" id="JAERTX010000007">
    <property type="protein sequence ID" value="MBM9460219.1"/>
    <property type="molecule type" value="Genomic_DNA"/>
</dbReference>
<evidence type="ECO:0000259" key="7">
    <source>
        <dbReference type="PROSITE" id="PS50887"/>
    </source>
</evidence>
<dbReference type="InterPro" id="IPR029787">
    <property type="entry name" value="Nucleotide_cyclase"/>
</dbReference>
<reference evidence="8" key="1">
    <citation type="submission" date="2021-01" db="EMBL/GenBank/DDBJ databases">
        <title>Novel species in genus Nocardioides.</title>
        <authorList>
            <person name="Zhang G."/>
        </authorList>
    </citation>
    <scope>NUCLEOTIDE SEQUENCE</scope>
    <source>
        <strain evidence="8">Zg-536</strain>
    </source>
</reference>
<sequence>MGRPGKALWSALAYAAVYVVCVLSGRATKVDDATQISLIWPAAAVSVLWGLHAQRLGGRAGAAHWAALTLVTALTSWAVDGVSAIWFTPVGLTFTGVSVWLLTRRGGESREACLREPVDLARLVLAVGVASVVSSALAAMYFAWAGDDRLHMSALHYAVRNAVTALAVVAVGLRLRETSWPPRLPSPARLAEAVASAVLVTAVFAAVLWFNNGLPLAFLAPLPAMWVALRYSTTSGSVFVLVAGVAIVTAGLDDQGVFEGFPPRTRALLAQAMVGSLTVIVLTLALMRDSRTVLITRLRHLAQHDPLTGLANRALLTERLQTALDRCRREGTAVGVVFIDLNGFKKVNDGWGHGEGDLLLVEIARRLRRVAGPRDTVARIGGDEFVLVHLDAPDEEALRVFADRVRDAVAAPYGDAADAPFDRITASVGLAISDGECTVRSLLHNADRAMYEVKHGDRGMTPAHWLSDL</sequence>
<dbReference type="InterPro" id="IPR000160">
    <property type="entry name" value="GGDEF_dom"/>
</dbReference>
<feature type="transmembrane region" description="Helical" evidence="6">
    <location>
        <begin position="236"/>
        <end position="252"/>
    </location>
</feature>
<dbReference type="NCBIfam" id="TIGR00254">
    <property type="entry name" value="GGDEF"/>
    <property type="match status" value="1"/>
</dbReference>
<keyword evidence="9" id="KW-1185">Reference proteome</keyword>
<keyword evidence="3 6" id="KW-0812">Transmembrane</keyword>
<feature type="transmembrane region" description="Helical" evidence="6">
    <location>
        <begin position="267"/>
        <end position="287"/>
    </location>
</feature>
<dbReference type="Pfam" id="PF00990">
    <property type="entry name" value="GGDEF"/>
    <property type="match status" value="1"/>
</dbReference>
<feature type="transmembrane region" description="Helical" evidence="6">
    <location>
        <begin position="123"/>
        <end position="145"/>
    </location>
</feature>
<dbReference type="Gene3D" id="3.30.70.270">
    <property type="match status" value="1"/>
</dbReference>
<protein>
    <submittedName>
        <fullName evidence="8">Sensor domain-containing diguanylate cyclase</fullName>
    </submittedName>
</protein>
<keyword evidence="5 6" id="KW-0472">Membrane</keyword>
<feature type="transmembrane region" description="Helical" evidence="6">
    <location>
        <begin position="33"/>
        <end position="51"/>
    </location>
</feature>
<evidence type="ECO:0000256" key="1">
    <source>
        <dbReference type="ARBA" id="ARBA00004651"/>
    </source>
</evidence>
<dbReference type="Proteomes" id="UP000663791">
    <property type="component" value="Unassembled WGS sequence"/>
</dbReference>
<accession>A0A938YAD9</accession>
<organism evidence="8 9">
    <name type="scientific">Nocardioides faecalis</name>
    <dbReference type="NCBI Taxonomy" id="2803858"/>
    <lineage>
        <taxon>Bacteria</taxon>
        <taxon>Bacillati</taxon>
        <taxon>Actinomycetota</taxon>
        <taxon>Actinomycetes</taxon>
        <taxon>Propionibacteriales</taxon>
        <taxon>Nocardioidaceae</taxon>
        <taxon>Nocardioides</taxon>
    </lineage>
</organism>
<keyword evidence="4 6" id="KW-1133">Transmembrane helix</keyword>
<dbReference type="SMART" id="SM00267">
    <property type="entry name" value="GGDEF"/>
    <property type="match status" value="1"/>
</dbReference>
<dbReference type="PROSITE" id="PS50887">
    <property type="entry name" value="GGDEF"/>
    <property type="match status" value="1"/>
</dbReference>
<dbReference type="AlphaFoldDB" id="A0A938YAD9"/>
<dbReference type="GO" id="GO:0005886">
    <property type="term" value="C:plasma membrane"/>
    <property type="evidence" value="ECO:0007669"/>
    <property type="project" value="UniProtKB-SubCell"/>
</dbReference>
<evidence type="ECO:0000256" key="2">
    <source>
        <dbReference type="ARBA" id="ARBA00022475"/>
    </source>
</evidence>
<evidence type="ECO:0000256" key="4">
    <source>
        <dbReference type="ARBA" id="ARBA00022989"/>
    </source>
</evidence>
<evidence type="ECO:0000256" key="5">
    <source>
        <dbReference type="ARBA" id="ARBA00023136"/>
    </source>
</evidence>
<name>A0A938YAD9_9ACTN</name>
<feature type="transmembrane region" description="Helical" evidence="6">
    <location>
        <begin position="7"/>
        <end position="27"/>
    </location>
</feature>
<dbReference type="PANTHER" id="PTHR46663">
    <property type="entry name" value="DIGUANYLATE CYCLASE DGCT-RELATED"/>
    <property type="match status" value="1"/>
</dbReference>
<dbReference type="InterPro" id="IPR043128">
    <property type="entry name" value="Rev_trsase/Diguanyl_cyclase"/>
</dbReference>
<dbReference type="RefSeq" id="WP_205291526.1">
    <property type="nucleotide sequence ID" value="NZ_CP074406.1"/>
</dbReference>
<evidence type="ECO:0000256" key="3">
    <source>
        <dbReference type="ARBA" id="ARBA00022692"/>
    </source>
</evidence>
<dbReference type="SUPFAM" id="SSF55073">
    <property type="entry name" value="Nucleotide cyclase"/>
    <property type="match status" value="1"/>
</dbReference>
<gene>
    <name evidence="8" type="ORF">JK386_09910</name>
</gene>